<feature type="domain" description="Uracil-DNA glycosylase-like" evidence="5">
    <location>
        <begin position="502"/>
        <end position="664"/>
    </location>
</feature>
<dbReference type="InterPro" id="IPR005122">
    <property type="entry name" value="Uracil-DNA_glycosylase-like"/>
</dbReference>
<dbReference type="InterPro" id="IPR020557">
    <property type="entry name" value="Fumarate_lyase_CS"/>
</dbReference>
<dbReference type="SUPFAM" id="SSF52141">
    <property type="entry name" value="Uracil-DNA glycosylase-like"/>
    <property type="match status" value="1"/>
</dbReference>
<dbReference type="InterPro" id="IPR015637">
    <property type="entry name" value="MUG/TDG"/>
</dbReference>
<keyword evidence="1 3" id="KW-0456">Lyase</keyword>
<comment type="pathway">
    <text evidence="3">Purine metabolism; AMP biosynthesis via de novo pathway; AMP from IMP: step 2/2.</text>
</comment>
<dbReference type="GO" id="GO:0006285">
    <property type="term" value="P:base-excision repair, AP site formation"/>
    <property type="evidence" value="ECO:0007669"/>
    <property type="project" value="InterPro"/>
</dbReference>
<dbReference type="SUPFAM" id="SSF48557">
    <property type="entry name" value="L-aspartase-like"/>
    <property type="match status" value="1"/>
</dbReference>
<evidence type="ECO:0000256" key="3">
    <source>
        <dbReference type="RuleBase" id="RU361172"/>
    </source>
</evidence>
<dbReference type="Gene3D" id="1.10.275.60">
    <property type="match status" value="1"/>
</dbReference>
<dbReference type="Proteomes" id="UP000498740">
    <property type="component" value="Unassembled WGS sequence"/>
</dbReference>
<comment type="catalytic activity">
    <reaction evidence="3">
        <text>N(6)-(1,2-dicarboxyethyl)-AMP = fumarate + AMP</text>
        <dbReference type="Rhea" id="RHEA:16853"/>
        <dbReference type="ChEBI" id="CHEBI:29806"/>
        <dbReference type="ChEBI" id="CHEBI:57567"/>
        <dbReference type="ChEBI" id="CHEBI:456215"/>
        <dbReference type="EC" id="4.3.2.2"/>
    </reaction>
</comment>
<evidence type="ECO:0000259" key="6">
    <source>
        <dbReference type="SMART" id="SM00998"/>
    </source>
</evidence>
<dbReference type="SMART" id="SM00986">
    <property type="entry name" value="UDG"/>
    <property type="match status" value="1"/>
</dbReference>
<comment type="pathway">
    <text evidence="3">Purine metabolism; IMP biosynthesis via de novo pathway; 5-amino-1-(5-phospho-D-ribosyl)imidazole-4-carboxamide from 5-amino-1-(5-phospho-D-ribosyl)imidazole-4-carboxylate: step 2/2.</text>
</comment>
<dbReference type="InterPro" id="IPR019468">
    <property type="entry name" value="AdenyloSucc_lyase_C"/>
</dbReference>
<dbReference type="GO" id="GO:0006189">
    <property type="term" value="P:'de novo' IMP biosynthetic process"/>
    <property type="evidence" value="ECO:0007669"/>
    <property type="project" value="UniProtKB-UniPathway"/>
</dbReference>
<dbReference type="GO" id="GO:0005829">
    <property type="term" value="C:cytosol"/>
    <property type="evidence" value="ECO:0007669"/>
    <property type="project" value="TreeGrafter"/>
</dbReference>
<evidence type="ECO:0000256" key="4">
    <source>
        <dbReference type="SAM" id="MobiDB-lite"/>
    </source>
</evidence>
<evidence type="ECO:0000259" key="5">
    <source>
        <dbReference type="SMART" id="SM00986"/>
    </source>
</evidence>
<evidence type="ECO:0000313" key="7">
    <source>
        <dbReference type="EMBL" id="GFN02062.1"/>
    </source>
</evidence>
<dbReference type="Pfam" id="PF03167">
    <property type="entry name" value="UDG"/>
    <property type="match status" value="1"/>
</dbReference>
<dbReference type="PANTHER" id="PTHR43172:SF1">
    <property type="entry name" value="ADENYLOSUCCINATE LYASE"/>
    <property type="match status" value="1"/>
</dbReference>
<comment type="similarity">
    <text evidence="3">Belongs to the lyase 1 family. Adenylosuccinate lyase subfamily.</text>
</comment>
<dbReference type="GO" id="GO:0004018">
    <property type="term" value="F:N6-(1,2-dicarboxyethyl)AMP AMP-lyase (fumarate-forming) activity"/>
    <property type="evidence" value="ECO:0007669"/>
    <property type="project" value="UniProtKB-UniRule"/>
</dbReference>
<evidence type="ECO:0000256" key="2">
    <source>
        <dbReference type="NCBIfam" id="TIGR00928"/>
    </source>
</evidence>
<proteinExistence type="inferred from homology"/>
<dbReference type="InterPro" id="IPR004769">
    <property type="entry name" value="Pur_lyase"/>
</dbReference>
<protein>
    <recommendedName>
        <fullName evidence="2 3">Adenylosuccinate lyase</fullName>
        <shortName evidence="3">ASL</shortName>
        <ecNumber evidence="2 3">4.3.2.2</ecNumber>
    </recommendedName>
    <alternativeName>
        <fullName evidence="3">Adenylosuccinase</fullName>
    </alternativeName>
</protein>
<dbReference type="Gene3D" id="3.40.470.10">
    <property type="entry name" value="Uracil-DNA glycosylase-like domain"/>
    <property type="match status" value="1"/>
</dbReference>
<dbReference type="GO" id="GO:0000700">
    <property type="term" value="F:mismatch base pair DNA N-glycosylase activity"/>
    <property type="evidence" value="ECO:0007669"/>
    <property type="project" value="InterPro"/>
</dbReference>
<dbReference type="NCBIfam" id="NF007570">
    <property type="entry name" value="PRK10201.1"/>
    <property type="match status" value="1"/>
</dbReference>
<dbReference type="GO" id="GO:0070626">
    <property type="term" value="F:(S)-2-(5-amino-1-(5-phospho-D-ribosyl)imidazole-4-carboxamido) succinate lyase (fumarate-forming) activity"/>
    <property type="evidence" value="ECO:0007669"/>
    <property type="project" value="TreeGrafter"/>
</dbReference>
<name>A0A7J0CHX1_STRMI</name>
<dbReference type="EMBL" id="BLWD01000001">
    <property type="protein sequence ID" value="GFN02062.1"/>
    <property type="molecule type" value="Genomic_DNA"/>
</dbReference>
<dbReference type="Gene3D" id="1.20.200.10">
    <property type="entry name" value="Fumarase/aspartase (Central domain)"/>
    <property type="match status" value="1"/>
</dbReference>
<feature type="region of interest" description="Disordered" evidence="4">
    <location>
        <begin position="466"/>
        <end position="489"/>
    </location>
</feature>
<dbReference type="SMART" id="SM00998">
    <property type="entry name" value="ADSL_C"/>
    <property type="match status" value="1"/>
</dbReference>
<dbReference type="Pfam" id="PF10397">
    <property type="entry name" value="ADSL_C"/>
    <property type="match status" value="1"/>
</dbReference>
<dbReference type="PROSITE" id="PS00163">
    <property type="entry name" value="FUMARATE_LYASES"/>
    <property type="match status" value="1"/>
</dbReference>
<dbReference type="Gene3D" id="1.10.40.30">
    <property type="entry name" value="Fumarase/aspartase (C-terminal domain)"/>
    <property type="match status" value="1"/>
</dbReference>
<sequence>MTAVSAKPRIPNVLAGRYASTELAVLWSPEQKVKLERQLWLAVLRAQKDLGIEVPDGAVADYERVLDQVDLASIAEREKITRHDVKARIEEFNALAGHEQVHKGMTSRDLTENVEQLQIRLSLELMRDRTVAVLARLGKLAAEYRELVIAGRSHNVAAQATTLGKRFATAADELLVGYGRLEDLLSRYPLRGIKGPVGTAQDMLDLLGGDGDKLADLERRIAGHLGFAEVFTSVGQVYPRSLDYDVVTALVQLAAAPSSVAKTIRLMAGHELVTEGFKPGQVGSSAMPHKMNTRSCERVNGLMVILRGYASMTGELAGDQWNEGDVSCSVVRRVALPDAFFAFDGLLETFLTVLDEFGAFPAVVARELDRYLPFLATTKVLMGAVRAGVGRELAHEAIKENAVASALAMREQGAERNELLDKLAADERIPLDRAELDALMADKLSFTGAAGDQVTALVSRIEEITKQHPRPRPIPPARSSDRQHPHRMTPEELRAARDRIVPDVAAGGLRVLFCGINPSLMTAATGHHFAHPGNRFWPVLHRSGFTPRQLLPSEQSELLPLGLGITNVVARATARADELGADEFREGGAALTARVERLAPAWLAVVGITAYRTAFGEPRARIGRQERMIGGAHVWALPNPSGLNAHWTIATMAEEYARLREAVLTPHPAT</sequence>
<reference evidence="7 8" key="1">
    <citation type="submission" date="2020-05" db="EMBL/GenBank/DDBJ databases">
        <title>Whole genome shotgun sequence of Streptomyces microflavus NBRC 13062.</title>
        <authorList>
            <person name="Komaki H."/>
            <person name="Tamura T."/>
        </authorList>
    </citation>
    <scope>NUCLEOTIDE SEQUENCE [LARGE SCALE GENOMIC DNA]</scope>
    <source>
        <strain evidence="7 8">NBRC 13062</strain>
    </source>
</reference>
<comment type="caution">
    <text evidence="7">The sequence shown here is derived from an EMBL/GenBank/DDBJ whole genome shotgun (WGS) entry which is preliminary data.</text>
</comment>
<dbReference type="Pfam" id="PF00206">
    <property type="entry name" value="Lyase_1"/>
    <property type="match status" value="1"/>
</dbReference>
<dbReference type="InterPro" id="IPR022761">
    <property type="entry name" value="Fumarate_lyase_N"/>
</dbReference>
<dbReference type="AlphaFoldDB" id="A0A7J0CHX1"/>
<dbReference type="FunFam" id="1.10.40.30:FF:000006">
    <property type="entry name" value="Adenylosuccinate lyase"/>
    <property type="match status" value="1"/>
</dbReference>
<feature type="compositionally biased region" description="Basic and acidic residues" evidence="4">
    <location>
        <begin position="479"/>
        <end position="489"/>
    </location>
</feature>
<dbReference type="InterPro" id="IPR008948">
    <property type="entry name" value="L-Aspartase-like"/>
</dbReference>
<dbReference type="CDD" id="cd10028">
    <property type="entry name" value="UDG-F2_TDG_MUG"/>
    <property type="match status" value="1"/>
</dbReference>
<dbReference type="InterPro" id="IPR000362">
    <property type="entry name" value="Fumarate_lyase_fam"/>
</dbReference>
<evidence type="ECO:0000313" key="8">
    <source>
        <dbReference type="Proteomes" id="UP000498740"/>
    </source>
</evidence>
<dbReference type="GO" id="GO:0044208">
    <property type="term" value="P:'de novo' AMP biosynthetic process"/>
    <property type="evidence" value="ECO:0007669"/>
    <property type="project" value="UniProtKB-UniPathway"/>
</dbReference>
<evidence type="ECO:0000256" key="1">
    <source>
        <dbReference type="ARBA" id="ARBA00023239"/>
    </source>
</evidence>
<organism evidence="7 8">
    <name type="scientific">Streptomyces microflavus</name>
    <name type="common">Streptomyces lipmanii</name>
    <dbReference type="NCBI Taxonomy" id="1919"/>
    <lineage>
        <taxon>Bacteria</taxon>
        <taxon>Bacillati</taxon>
        <taxon>Actinomycetota</taxon>
        <taxon>Actinomycetes</taxon>
        <taxon>Kitasatosporales</taxon>
        <taxon>Streptomycetaceae</taxon>
        <taxon>Streptomyces</taxon>
    </lineage>
</organism>
<dbReference type="SMART" id="SM00987">
    <property type="entry name" value="UreE_C"/>
    <property type="match status" value="1"/>
</dbReference>
<dbReference type="UniPathway" id="UPA00074">
    <property type="reaction ID" value="UER00132"/>
</dbReference>
<dbReference type="PANTHER" id="PTHR43172">
    <property type="entry name" value="ADENYLOSUCCINATE LYASE"/>
    <property type="match status" value="1"/>
</dbReference>
<dbReference type="PRINTS" id="PR00149">
    <property type="entry name" value="FUMRATELYASE"/>
</dbReference>
<dbReference type="UniPathway" id="UPA00075">
    <property type="reaction ID" value="UER00336"/>
</dbReference>
<accession>A0A7J0CHX1</accession>
<keyword evidence="3" id="KW-0658">Purine biosynthesis</keyword>
<gene>
    <name evidence="7" type="ORF">Smic_06180</name>
</gene>
<comment type="catalytic activity">
    <reaction evidence="3">
        <text>(2S)-2-[5-amino-1-(5-phospho-beta-D-ribosyl)imidazole-4-carboxamido]succinate = 5-amino-1-(5-phospho-beta-D-ribosyl)imidazole-4-carboxamide + fumarate</text>
        <dbReference type="Rhea" id="RHEA:23920"/>
        <dbReference type="ChEBI" id="CHEBI:29806"/>
        <dbReference type="ChEBI" id="CHEBI:58443"/>
        <dbReference type="ChEBI" id="CHEBI:58475"/>
        <dbReference type="EC" id="4.3.2.2"/>
    </reaction>
</comment>
<dbReference type="NCBIfam" id="TIGR00928">
    <property type="entry name" value="purB"/>
    <property type="match status" value="1"/>
</dbReference>
<dbReference type="EC" id="4.3.2.2" evidence="2 3"/>
<dbReference type="InterPro" id="IPR036895">
    <property type="entry name" value="Uracil-DNA_glycosylase-like_sf"/>
</dbReference>
<feature type="domain" description="Adenylosuccinate lyase C-terminal" evidence="6">
    <location>
        <begin position="372"/>
        <end position="458"/>
    </location>
</feature>